<dbReference type="RefSeq" id="WP_310521047.1">
    <property type="nucleotide sequence ID" value="NZ_BAABBS010000001.1"/>
</dbReference>
<evidence type="ECO:0000313" key="1">
    <source>
        <dbReference type="EMBL" id="MDR5692658.1"/>
    </source>
</evidence>
<name>A0ABU1FLP6_9MICO</name>
<reference evidence="2" key="1">
    <citation type="submission" date="2023-07" db="EMBL/GenBank/DDBJ databases">
        <title>Description of three actinobacteria isolated from air of manufacturing shop in a pharmaceutical factory.</title>
        <authorList>
            <person name="Zhang D.-F."/>
        </authorList>
    </citation>
    <scope>NUCLEOTIDE SEQUENCE [LARGE SCALE GENOMIC DNA]</scope>
    <source>
        <strain evidence="2">CCTCC AB 2011122</strain>
    </source>
</reference>
<protein>
    <submittedName>
        <fullName evidence="1">Uncharacterized protein</fullName>
    </submittedName>
</protein>
<gene>
    <name evidence="1" type="ORF">RH861_11370</name>
</gene>
<comment type="caution">
    <text evidence="1">The sequence shown here is derived from an EMBL/GenBank/DDBJ whole genome shotgun (WGS) entry which is preliminary data.</text>
</comment>
<sequence length="85" mass="9459">MSQQERVRTTPAPVGLVPLDERNWRVVDPAYADGDRRQIVGYLADLGDGYEMLWMRPGPGVRSTFATLDAALEAALDRLRADRDG</sequence>
<evidence type="ECO:0000313" key="2">
    <source>
        <dbReference type="Proteomes" id="UP001260072"/>
    </source>
</evidence>
<proteinExistence type="predicted"/>
<keyword evidence="2" id="KW-1185">Reference proteome</keyword>
<organism evidence="1 2">
    <name type="scientific">Agromyces indicus</name>
    <dbReference type="NCBI Taxonomy" id="758919"/>
    <lineage>
        <taxon>Bacteria</taxon>
        <taxon>Bacillati</taxon>
        <taxon>Actinomycetota</taxon>
        <taxon>Actinomycetes</taxon>
        <taxon>Micrococcales</taxon>
        <taxon>Microbacteriaceae</taxon>
        <taxon>Agromyces</taxon>
    </lineage>
</organism>
<dbReference type="EMBL" id="JAVKGS010000003">
    <property type="protein sequence ID" value="MDR5692658.1"/>
    <property type="molecule type" value="Genomic_DNA"/>
</dbReference>
<accession>A0ABU1FLP6</accession>
<dbReference type="Proteomes" id="UP001260072">
    <property type="component" value="Unassembled WGS sequence"/>
</dbReference>